<dbReference type="OrthoDB" id="142298at2157"/>
<accession>A0A1L9C2V5</accession>
<evidence type="ECO:0000313" key="3">
    <source>
        <dbReference type="Proteomes" id="UP000185713"/>
    </source>
</evidence>
<proteinExistence type="predicted"/>
<feature type="region of interest" description="Disordered" evidence="1">
    <location>
        <begin position="407"/>
        <end position="426"/>
    </location>
</feature>
<feature type="compositionally biased region" description="Low complexity" evidence="1">
    <location>
        <begin position="407"/>
        <end position="416"/>
    </location>
</feature>
<sequence length="864" mass="96315">MKWDEFIQHMSRVMFILLFFFVLTGFFSSTASAESVTFSDMGISSQFTSGDEGTTPTGTFHIDSVNQQAEITVDTYRPSYASIVTIYVNDAPVKSASVSDEETVSVTLSSDNLKTGENTIFIKAVADFGNFDSGNDMVIYGTSKITISEDNTNAYESTESVSFSDMGISSQFTSGDEGTTPTGTFHIDSVNQQAEITVDTYRPSYASIVTIYVNDAPVKSASVSDEETVSVTLSSDNLKTGENTIFIKAVADFGNFDSGNNMVIYGTSKITISEEVIQENVDSTSQSDTEDSGVDSTYTNSNSNKDITNVESSSSDTEEGTVDDTSQTTNSEEESKDSTTGSSEVEDDTTVHKSENSNTYEESNSNYIYETENKNNENESNDGFPISGILFLMLIIGGVLVAKKNNNSSQKNNDQSPPMKDSFNSVSKSDSFYAGQQATAATKEKGIIIKSAYNYEGAKIIYKLSIKNSTTDAISDIKISLFVPDVFLINETHKLISLLEPNDKKSATFEIRPTGECGDCNISGNINYYDHSQKKRQYMDIETKSLSIVCPMLRNKDITKTEWRTVINYLVSTEETTKEIDIPAETLLDMVSRIVEDMNMFMLEPEISSTPNMFNGVARFYAEGVKDLKYAAQIEVVGGSKKSKLILKAWAEKEEALTGFYHGILDELEKRTQIKGSINENIIQNYYHYGDKVDTKINDSLIQRSFNKDVHGSISDDKDEYQTASPIEDYKIKSESYDEFNYDGVYTYLVNIAQKACDHRSKILNNLDVPSYRKSLYEKGIIVTYGDVLKQFGKIPNNPSHQQQLYPILDEINKNNKPILLSALVVNKEEYLPSEQFFKKWTNNSWESELEKIWDSYCDENGGF</sequence>
<evidence type="ECO:0000256" key="1">
    <source>
        <dbReference type="SAM" id="MobiDB-lite"/>
    </source>
</evidence>
<gene>
    <name evidence="2" type="ORF">MPF_1659</name>
</gene>
<evidence type="ECO:0000313" key="2">
    <source>
        <dbReference type="EMBL" id="OJH48811.1"/>
    </source>
</evidence>
<name>A0A1L9C2V5_9EURY</name>
<dbReference type="Proteomes" id="UP000185713">
    <property type="component" value="Unassembled WGS sequence"/>
</dbReference>
<protein>
    <submittedName>
        <fullName evidence="2">Uncharacterized protein</fullName>
    </submittedName>
</protein>
<feature type="compositionally biased region" description="Low complexity" evidence="1">
    <location>
        <begin position="356"/>
        <end position="366"/>
    </location>
</feature>
<dbReference type="EMBL" id="JWTK01000005">
    <property type="protein sequence ID" value="OJH48811.1"/>
    <property type="molecule type" value="Genomic_DNA"/>
</dbReference>
<feature type="compositionally biased region" description="Polar residues" evidence="1">
    <location>
        <begin position="294"/>
        <end position="315"/>
    </location>
</feature>
<reference evidence="2 3" key="1">
    <citation type="submission" date="2014-12" db="EMBL/GenBank/DDBJ databases">
        <title>The genome sequence of Methanohalophilus portucalensis strain FDF1.</title>
        <authorList>
            <person name="Lai M.-C."/>
            <person name="Lai S.-J."/>
        </authorList>
    </citation>
    <scope>NUCLEOTIDE SEQUENCE [LARGE SCALE GENOMIC DNA]</scope>
    <source>
        <strain evidence="2 3">FDF-1</strain>
    </source>
</reference>
<feature type="region of interest" description="Disordered" evidence="1">
    <location>
        <begin position="280"/>
        <end position="366"/>
    </location>
</feature>
<organism evidence="2 3">
    <name type="scientific">Methanohalophilus portucalensis FDF-1</name>
    <dbReference type="NCBI Taxonomy" id="523843"/>
    <lineage>
        <taxon>Archaea</taxon>
        <taxon>Methanobacteriati</taxon>
        <taxon>Methanobacteriota</taxon>
        <taxon>Stenosarchaea group</taxon>
        <taxon>Methanomicrobia</taxon>
        <taxon>Methanosarcinales</taxon>
        <taxon>Methanosarcinaceae</taxon>
        <taxon>Methanohalophilus</taxon>
    </lineage>
</organism>
<dbReference type="AlphaFoldDB" id="A0A1L9C2V5"/>
<comment type="caution">
    <text evidence="2">The sequence shown here is derived from an EMBL/GenBank/DDBJ whole genome shotgun (WGS) entry which is preliminary data.</text>
</comment>
<dbReference type="RefSeq" id="WP_143744159.1">
    <property type="nucleotide sequence ID" value="NZ_FXBN01000002.1"/>
</dbReference>